<comment type="caution">
    <text evidence="1">The sequence shown here is derived from an EMBL/GenBank/DDBJ whole genome shotgun (WGS) entry which is preliminary data.</text>
</comment>
<keyword evidence="2" id="KW-1185">Reference proteome</keyword>
<dbReference type="Proteomes" id="UP000023464">
    <property type="component" value="Unassembled WGS sequence"/>
</dbReference>
<proteinExistence type="predicted"/>
<protein>
    <submittedName>
        <fullName evidence="1">Uncharacterized protein</fullName>
    </submittedName>
</protein>
<sequence length="141" mass="16512">MIDSLKVNEIIERMVAFCLVKGVQPDELITAIFESEYDSIETIKKSNDIYMIITYKENVDNEMNIIRMKYIYKENKQLQRIEQKINSGAYKVQWDRTEKLESIINELLEAIGADKKILSDIKDKIPAEFQSIVYPKLKLVC</sequence>
<organism evidence="1 2">
    <name type="scientific">Photorhabdus aegyptia</name>
    <dbReference type="NCBI Taxonomy" id="2805098"/>
    <lineage>
        <taxon>Bacteria</taxon>
        <taxon>Pseudomonadati</taxon>
        <taxon>Pseudomonadota</taxon>
        <taxon>Gammaproteobacteria</taxon>
        <taxon>Enterobacterales</taxon>
        <taxon>Morganellaceae</taxon>
        <taxon>Photorhabdus</taxon>
    </lineage>
</organism>
<name>A0A022PHK4_9GAMM</name>
<evidence type="ECO:0000313" key="1">
    <source>
        <dbReference type="EMBL" id="EYU15146.1"/>
    </source>
</evidence>
<dbReference type="AlphaFoldDB" id="A0A022PHK4"/>
<reference evidence="1 2" key="1">
    <citation type="submission" date="2014-03" db="EMBL/GenBank/DDBJ databases">
        <title>Draft Genome of Photorhabdus luminescens BA1, an Egyptian Isolate.</title>
        <authorList>
            <person name="Ghazal S."/>
            <person name="Hurst S.G.IV."/>
            <person name="Morris K."/>
            <person name="Thomas K."/>
            <person name="Tisa L.S."/>
        </authorList>
    </citation>
    <scope>NUCLEOTIDE SEQUENCE [LARGE SCALE GENOMIC DNA]</scope>
    <source>
        <strain evidence="1 2">BA1</strain>
    </source>
</reference>
<dbReference type="EMBL" id="JFGV01000031">
    <property type="protein sequence ID" value="EYU15146.1"/>
    <property type="molecule type" value="Genomic_DNA"/>
</dbReference>
<evidence type="ECO:0000313" key="2">
    <source>
        <dbReference type="Proteomes" id="UP000023464"/>
    </source>
</evidence>
<gene>
    <name evidence="1" type="ORF">BA1DRAFT_02322</name>
</gene>
<dbReference type="RefSeq" id="WP_036778992.1">
    <property type="nucleotide sequence ID" value="NZ_CAWLTM010000084.1"/>
</dbReference>
<accession>A0A022PHK4</accession>
<dbReference type="PATRIC" id="fig|1393736.3.peg.2370"/>